<gene>
    <name evidence="8" type="ORF">FK219_007310</name>
</gene>
<reference evidence="8 9" key="1">
    <citation type="submission" date="2020-03" db="EMBL/GenBank/DDBJ databases">
        <title>Chryseoglobus sp. isolated from a deep-sea seamount.</title>
        <authorList>
            <person name="Zhang D.-C."/>
        </authorList>
    </citation>
    <scope>NUCLEOTIDE SEQUENCE [LARGE SCALE GENOMIC DNA]</scope>
    <source>
        <strain evidence="8 9">KN1116</strain>
    </source>
</reference>
<keyword evidence="3" id="KW-0521">NADP</keyword>
<keyword evidence="9" id="KW-1185">Reference proteome</keyword>
<sequence length="454" mass="49009">MTGRTLIILGAGGDLTRRLLLPGLDGVLAQGEADDLVEPLELVGVGHHTMPQEDWREQVRTALGSGPLRDAVVEGTRFEEADATDPDALLRLLETAEHPPILYFALPPAVTEHAIEALRGVDLPPGTRLALEKPFGVDGASAARLNAALAQLLPESRTFRIDHFLGLATVINLLGLRFANRALEALWSAEHVERVDIVFDETLALEGRAGYYDGAGALVDMIQSHLLLVHALVAMDAPASVGADDLHDAMVEALARTRVAGDSATASRRARYTAGDIEGRSIPDYASEEGVEPDRGTETLAEIDLEVDAPRWRGVPFTVRSGKALGSPLTELRLTLRPVDDRPRGLRGEQPPAVVRIALMPERLSLDLDINGAGDPFDLDRVRLETEFGAGQLTAYGEVLSGILTGDDTLSVRGDLAEECWRIVEPVLEAWRRDEVALEEYAAGSAGPEHWSSR</sequence>
<feature type="domain" description="Glucose-6-phosphate dehydrogenase C-terminal" evidence="7">
    <location>
        <begin position="176"/>
        <end position="450"/>
    </location>
</feature>
<dbReference type="InterPro" id="IPR001282">
    <property type="entry name" value="G6P_DH"/>
</dbReference>
<dbReference type="InterPro" id="IPR022674">
    <property type="entry name" value="G6P_DH_NAD-bd"/>
</dbReference>
<dbReference type="PIRSF" id="PIRSF000110">
    <property type="entry name" value="G6PD"/>
    <property type="match status" value="1"/>
</dbReference>
<dbReference type="InterPro" id="IPR022675">
    <property type="entry name" value="G6P_DH_C"/>
</dbReference>
<dbReference type="Gene3D" id="3.40.50.720">
    <property type="entry name" value="NAD(P)-binding Rossmann-like Domain"/>
    <property type="match status" value="1"/>
</dbReference>
<evidence type="ECO:0000259" key="6">
    <source>
        <dbReference type="Pfam" id="PF00479"/>
    </source>
</evidence>
<dbReference type="Pfam" id="PF00479">
    <property type="entry name" value="G6PD_N"/>
    <property type="match status" value="1"/>
</dbReference>
<accession>A0A9E5MKU7</accession>
<evidence type="ECO:0000256" key="2">
    <source>
        <dbReference type="ARBA" id="ARBA00022526"/>
    </source>
</evidence>
<comment type="pathway">
    <text evidence="1">Carbohydrate degradation; pentose phosphate pathway; D-ribulose 5-phosphate from D-glucose 6-phosphate (oxidative stage): step 1/3.</text>
</comment>
<keyword evidence="5" id="KW-0119">Carbohydrate metabolism</keyword>
<dbReference type="EMBL" id="VIKT02000010">
    <property type="protein sequence ID" value="NHF63046.1"/>
    <property type="molecule type" value="Genomic_DNA"/>
</dbReference>
<dbReference type="GO" id="GO:0006006">
    <property type="term" value="P:glucose metabolic process"/>
    <property type="evidence" value="ECO:0007669"/>
    <property type="project" value="UniProtKB-KW"/>
</dbReference>
<organism evidence="8 9">
    <name type="scientific">Microcella pacifica</name>
    <dbReference type="NCBI Taxonomy" id="2591847"/>
    <lineage>
        <taxon>Bacteria</taxon>
        <taxon>Bacillati</taxon>
        <taxon>Actinomycetota</taxon>
        <taxon>Actinomycetes</taxon>
        <taxon>Micrococcales</taxon>
        <taxon>Microbacteriaceae</taxon>
        <taxon>Microcella</taxon>
    </lineage>
</organism>
<dbReference type="GO" id="GO:0005829">
    <property type="term" value="C:cytosol"/>
    <property type="evidence" value="ECO:0007669"/>
    <property type="project" value="TreeGrafter"/>
</dbReference>
<dbReference type="PANTHER" id="PTHR23429">
    <property type="entry name" value="GLUCOSE-6-PHOSPHATE 1-DEHYDROGENASE G6PD"/>
    <property type="match status" value="1"/>
</dbReference>
<keyword evidence="4 8" id="KW-0560">Oxidoreductase</keyword>
<name>A0A9E5MKU7_9MICO</name>
<comment type="caution">
    <text evidence="8">The sequence shown here is derived from an EMBL/GenBank/DDBJ whole genome shotgun (WGS) entry which is preliminary data.</text>
</comment>
<dbReference type="InterPro" id="IPR036291">
    <property type="entry name" value="NAD(P)-bd_dom_sf"/>
</dbReference>
<feature type="domain" description="Glucose-6-phosphate dehydrogenase NAD-binding" evidence="6">
    <location>
        <begin position="7"/>
        <end position="172"/>
    </location>
</feature>
<dbReference type="PRINTS" id="PR00079">
    <property type="entry name" value="G6PDHDRGNASE"/>
</dbReference>
<dbReference type="PANTHER" id="PTHR23429:SF0">
    <property type="entry name" value="GLUCOSE-6-PHOSPHATE 1-DEHYDROGENASE"/>
    <property type="match status" value="1"/>
</dbReference>
<dbReference type="EC" id="1.1.1.49" evidence="8"/>
<dbReference type="GO" id="GO:0004345">
    <property type="term" value="F:glucose-6-phosphate dehydrogenase activity"/>
    <property type="evidence" value="ECO:0007669"/>
    <property type="project" value="UniProtKB-EC"/>
</dbReference>
<dbReference type="AlphaFoldDB" id="A0A9E5MKU7"/>
<proteinExistence type="predicted"/>
<dbReference type="SUPFAM" id="SSF51735">
    <property type="entry name" value="NAD(P)-binding Rossmann-fold domains"/>
    <property type="match status" value="1"/>
</dbReference>
<dbReference type="RefSeq" id="WP_152583537.1">
    <property type="nucleotide sequence ID" value="NZ_VIKT02000010.1"/>
</dbReference>
<dbReference type="SUPFAM" id="SSF55347">
    <property type="entry name" value="Glyceraldehyde-3-phosphate dehydrogenase-like, C-terminal domain"/>
    <property type="match status" value="1"/>
</dbReference>
<evidence type="ECO:0000313" key="9">
    <source>
        <dbReference type="Proteomes" id="UP000818266"/>
    </source>
</evidence>
<evidence type="ECO:0000256" key="3">
    <source>
        <dbReference type="ARBA" id="ARBA00022857"/>
    </source>
</evidence>
<dbReference type="Pfam" id="PF02781">
    <property type="entry name" value="G6PD_C"/>
    <property type="match status" value="1"/>
</dbReference>
<evidence type="ECO:0000313" key="8">
    <source>
        <dbReference type="EMBL" id="NHF63046.1"/>
    </source>
</evidence>
<evidence type="ECO:0000259" key="7">
    <source>
        <dbReference type="Pfam" id="PF02781"/>
    </source>
</evidence>
<evidence type="ECO:0000256" key="1">
    <source>
        <dbReference type="ARBA" id="ARBA00004937"/>
    </source>
</evidence>
<dbReference type="OrthoDB" id="9802739at2"/>
<dbReference type="NCBIfam" id="NF009492">
    <property type="entry name" value="PRK12853.1-3"/>
    <property type="match status" value="1"/>
</dbReference>
<evidence type="ECO:0000256" key="4">
    <source>
        <dbReference type="ARBA" id="ARBA00023002"/>
    </source>
</evidence>
<dbReference type="Gene3D" id="3.30.360.10">
    <property type="entry name" value="Dihydrodipicolinate Reductase, domain 2"/>
    <property type="match status" value="1"/>
</dbReference>
<protein>
    <submittedName>
        <fullName evidence="8">Glucose-6-phosphate dehydrogenase</fullName>
        <ecNumber evidence="8">1.1.1.49</ecNumber>
    </submittedName>
</protein>
<dbReference type="GO" id="GO:0050661">
    <property type="term" value="F:NADP binding"/>
    <property type="evidence" value="ECO:0007669"/>
    <property type="project" value="InterPro"/>
</dbReference>
<dbReference type="Proteomes" id="UP000818266">
    <property type="component" value="Unassembled WGS sequence"/>
</dbReference>
<keyword evidence="2" id="KW-0313">Glucose metabolism</keyword>
<dbReference type="GO" id="GO:0009051">
    <property type="term" value="P:pentose-phosphate shunt, oxidative branch"/>
    <property type="evidence" value="ECO:0007669"/>
    <property type="project" value="TreeGrafter"/>
</dbReference>
<evidence type="ECO:0000256" key="5">
    <source>
        <dbReference type="ARBA" id="ARBA00023277"/>
    </source>
</evidence>